<proteinExistence type="predicted"/>
<dbReference type="SUPFAM" id="SSF50249">
    <property type="entry name" value="Nucleic acid-binding proteins"/>
    <property type="match status" value="1"/>
</dbReference>
<evidence type="ECO:0000256" key="1">
    <source>
        <dbReference type="ARBA" id="ARBA00004496"/>
    </source>
</evidence>
<dbReference type="Pfam" id="PF00313">
    <property type="entry name" value="CSD"/>
    <property type="match status" value="1"/>
</dbReference>
<dbReference type="PROSITE" id="PS51857">
    <property type="entry name" value="CSD_2"/>
    <property type="match status" value="1"/>
</dbReference>
<protein>
    <submittedName>
        <fullName evidence="4">CspA family cold shock protein</fullName>
    </submittedName>
</protein>
<evidence type="ECO:0000259" key="3">
    <source>
        <dbReference type="PROSITE" id="PS51857"/>
    </source>
</evidence>
<dbReference type="InterPro" id="IPR011129">
    <property type="entry name" value="CSD"/>
</dbReference>
<dbReference type="RefSeq" id="WP_116158170.1">
    <property type="nucleotide sequence ID" value="NZ_JACHJY010000008.1"/>
</dbReference>
<dbReference type="EMBL" id="JACHJY010000008">
    <property type="protein sequence ID" value="MBB4984361.1"/>
    <property type="molecule type" value="Genomic_DNA"/>
</dbReference>
<comment type="caution">
    <text evidence="4">The sequence shown here is derived from an EMBL/GenBank/DDBJ whole genome shotgun (WGS) entry which is preliminary data.</text>
</comment>
<dbReference type="GO" id="GO:0005737">
    <property type="term" value="C:cytoplasm"/>
    <property type="evidence" value="ECO:0007669"/>
    <property type="project" value="UniProtKB-SubCell"/>
</dbReference>
<dbReference type="PIRSF" id="PIRSF002599">
    <property type="entry name" value="Cold_shock_A"/>
    <property type="match status" value="1"/>
</dbReference>
<organism evidence="4 5">
    <name type="scientific">Streptomyces nymphaeiformis</name>
    <dbReference type="NCBI Taxonomy" id="2663842"/>
    <lineage>
        <taxon>Bacteria</taxon>
        <taxon>Bacillati</taxon>
        <taxon>Actinomycetota</taxon>
        <taxon>Actinomycetes</taxon>
        <taxon>Kitasatosporales</taxon>
        <taxon>Streptomycetaceae</taxon>
        <taxon>Streptomyces</taxon>
    </lineage>
</organism>
<evidence type="ECO:0000313" key="4">
    <source>
        <dbReference type="EMBL" id="MBB4984361.1"/>
    </source>
</evidence>
<evidence type="ECO:0000256" key="2">
    <source>
        <dbReference type="ARBA" id="ARBA00022490"/>
    </source>
</evidence>
<dbReference type="Gene3D" id="2.40.50.140">
    <property type="entry name" value="Nucleic acid-binding proteins"/>
    <property type="match status" value="1"/>
</dbReference>
<accession>A0A7W7XEC5</accession>
<dbReference type="InterPro" id="IPR012340">
    <property type="entry name" value="NA-bd_OB-fold"/>
</dbReference>
<dbReference type="SMART" id="SM00357">
    <property type="entry name" value="CSP"/>
    <property type="match status" value="1"/>
</dbReference>
<evidence type="ECO:0000313" key="5">
    <source>
        <dbReference type="Proteomes" id="UP000582643"/>
    </source>
</evidence>
<dbReference type="InterPro" id="IPR012156">
    <property type="entry name" value="Cold_shock_CspA"/>
</dbReference>
<sequence length="68" mass="7506">MEGRSNGFVQSFNRLGGYGFVVPVGSEEQVYFSADDIESAERTVSEGQQISFVLVLGDGRFEAKEIRL</sequence>
<reference evidence="4 5" key="1">
    <citation type="submission" date="2020-08" db="EMBL/GenBank/DDBJ databases">
        <title>Genomic Encyclopedia of Type Strains, Phase III (KMG-III): the genomes of soil and plant-associated and newly described type strains.</title>
        <authorList>
            <person name="Whitman W."/>
        </authorList>
    </citation>
    <scope>NUCLEOTIDE SEQUENCE [LARGE SCALE GENOMIC DNA]</scope>
    <source>
        <strain evidence="4 5">SFB5A</strain>
    </source>
</reference>
<dbReference type="Proteomes" id="UP000582643">
    <property type="component" value="Unassembled WGS sequence"/>
</dbReference>
<feature type="domain" description="CSD" evidence="3">
    <location>
        <begin position="4"/>
        <end position="68"/>
    </location>
</feature>
<dbReference type="AlphaFoldDB" id="A0A7W7XEC5"/>
<keyword evidence="2" id="KW-0963">Cytoplasm</keyword>
<keyword evidence="5" id="KW-1185">Reference proteome</keyword>
<name>A0A7W7XEC5_9ACTN</name>
<dbReference type="InterPro" id="IPR002059">
    <property type="entry name" value="CSP_DNA-bd"/>
</dbReference>
<comment type="subcellular location">
    <subcellularLocation>
        <location evidence="1">Cytoplasm</location>
    </subcellularLocation>
</comment>
<gene>
    <name evidence="4" type="ORF">GGE06_005307</name>
</gene>
<dbReference type="GO" id="GO:0003676">
    <property type="term" value="F:nucleic acid binding"/>
    <property type="evidence" value="ECO:0007669"/>
    <property type="project" value="InterPro"/>
</dbReference>